<keyword evidence="3" id="KW-0812">Transmembrane</keyword>
<dbReference type="PANTHER" id="PTHR11567">
    <property type="entry name" value="ACID PHOSPHATASE-RELATED"/>
    <property type="match status" value="1"/>
</dbReference>
<dbReference type="Pfam" id="PF00328">
    <property type="entry name" value="His_Phos_2"/>
    <property type="match status" value="1"/>
</dbReference>
<name>A0A9P1MTJ8_9PELO</name>
<comment type="catalytic activity">
    <reaction evidence="1">
        <text>a phosphate monoester + H2O = an alcohol + phosphate</text>
        <dbReference type="Rhea" id="RHEA:15017"/>
        <dbReference type="ChEBI" id="CHEBI:15377"/>
        <dbReference type="ChEBI" id="CHEBI:30879"/>
        <dbReference type="ChEBI" id="CHEBI:43474"/>
        <dbReference type="ChEBI" id="CHEBI:67140"/>
        <dbReference type="EC" id="3.1.3.2"/>
    </reaction>
</comment>
<dbReference type="Proteomes" id="UP001152747">
    <property type="component" value="Unassembled WGS sequence"/>
</dbReference>
<dbReference type="OrthoDB" id="258392at2759"/>
<accession>A0A9P1MTJ8</accession>
<dbReference type="PROSITE" id="PS51257">
    <property type="entry name" value="PROKAR_LIPOPROTEIN"/>
    <property type="match status" value="1"/>
</dbReference>
<dbReference type="EMBL" id="CANHGI010000001">
    <property type="protein sequence ID" value="CAI5439507.1"/>
    <property type="molecule type" value="Genomic_DNA"/>
</dbReference>
<reference evidence="4" key="1">
    <citation type="submission" date="2022-11" db="EMBL/GenBank/DDBJ databases">
        <authorList>
            <person name="Kikuchi T."/>
        </authorList>
    </citation>
    <scope>NUCLEOTIDE SEQUENCE</scope>
    <source>
        <strain evidence="4">PS1010</strain>
    </source>
</reference>
<dbReference type="InterPro" id="IPR029033">
    <property type="entry name" value="His_PPase_superfam"/>
</dbReference>
<dbReference type="AlphaFoldDB" id="A0A9P1MTJ8"/>
<keyword evidence="5" id="KW-1185">Reference proteome</keyword>
<proteinExistence type="inferred from homology"/>
<keyword evidence="3" id="KW-0472">Membrane</keyword>
<dbReference type="PROSITE" id="PS00616">
    <property type="entry name" value="HIS_ACID_PHOSPHAT_1"/>
    <property type="match status" value="1"/>
</dbReference>
<evidence type="ECO:0000256" key="3">
    <source>
        <dbReference type="SAM" id="Phobius"/>
    </source>
</evidence>
<dbReference type="InterPro" id="IPR000560">
    <property type="entry name" value="His_Pase_clade-2"/>
</dbReference>
<gene>
    <name evidence="4" type="ORF">CAMP_LOCUS2144</name>
</gene>
<evidence type="ECO:0000313" key="4">
    <source>
        <dbReference type="EMBL" id="CAI5439507.1"/>
    </source>
</evidence>
<dbReference type="Gene3D" id="3.40.50.1240">
    <property type="entry name" value="Phosphoglycerate mutase-like"/>
    <property type="match status" value="1"/>
</dbReference>
<organism evidence="4 5">
    <name type="scientific">Caenorhabditis angaria</name>
    <dbReference type="NCBI Taxonomy" id="860376"/>
    <lineage>
        <taxon>Eukaryota</taxon>
        <taxon>Metazoa</taxon>
        <taxon>Ecdysozoa</taxon>
        <taxon>Nematoda</taxon>
        <taxon>Chromadorea</taxon>
        <taxon>Rhabditida</taxon>
        <taxon>Rhabditina</taxon>
        <taxon>Rhabditomorpha</taxon>
        <taxon>Rhabditoidea</taxon>
        <taxon>Rhabditidae</taxon>
        <taxon>Peloderinae</taxon>
        <taxon>Caenorhabditis</taxon>
    </lineage>
</organism>
<sequence>MQDSRKYLIFGAASVIFLLISLSCIIVILLSENGKGKEHGERTMALKSEDNSTILKTDSDKKVERKLKMVQMIWRHGDRAPQSLPYPNDRNDEKMWPRGWNQLTNKGIKEARDLGVFFRNYYKSSGFLQEFHKDRVYILSSETERTIMTAQAFAAGCFPPNEDSIWDNSSLKTWQPTPIHTTGPTEPDAFLMWRYINCPKLKQIYKADKKLVKKKIKKEYKELFKMLQNYTGYPKVNFDIVSSLYGIQHEMFHNMEQPGWIHEIWQNKSVIEHLRELKRIHKNLKMNSPEKAKFRGGLLLNGLIQNMLDFNSGASTINQYLYSSHDGTLAALGYALNVSDHQLVTYVATYILELYDDNSVQVLYRNNIVDAPKSLIIPGCERFCAMDKFLKLFENVRVKSYDELYLICGTGTKL</sequence>
<keyword evidence="3" id="KW-1133">Transmembrane helix</keyword>
<comment type="caution">
    <text evidence="4">The sequence shown here is derived from an EMBL/GenBank/DDBJ whole genome shotgun (WGS) entry which is preliminary data.</text>
</comment>
<dbReference type="CDD" id="cd07061">
    <property type="entry name" value="HP_HAP_like"/>
    <property type="match status" value="1"/>
</dbReference>
<dbReference type="InterPro" id="IPR033379">
    <property type="entry name" value="Acid_Pase_AS"/>
</dbReference>
<evidence type="ECO:0000256" key="1">
    <source>
        <dbReference type="ARBA" id="ARBA00000032"/>
    </source>
</evidence>
<dbReference type="InterPro" id="IPR050645">
    <property type="entry name" value="Histidine_acid_phosphatase"/>
</dbReference>
<dbReference type="GO" id="GO:0003993">
    <property type="term" value="F:acid phosphatase activity"/>
    <property type="evidence" value="ECO:0007669"/>
    <property type="project" value="UniProtKB-EC"/>
</dbReference>
<dbReference type="SUPFAM" id="SSF53254">
    <property type="entry name" value="Phosphoglycerate mutase-like"/>
    <property type="match status" value="1"/>
</dbReference>
<evidence type="ECO:0000313" key="5">
    <source>
        <dbReference type="Proteomes" id="UP001152747"/>
    </source>
</evidence>
<feature type="transmembrane region" description="Helical" evidence="3">
    <location>
        <begin position="7"/>
        <end position="30"/>
    </location>
</feature>
<evidence type="ECO:0000256" key="2">
    <source>
        <dbReference type="ARBA" id="ARBA00005375"/>
    </source>
</evidence>
<dbReference type="PANTHER" id="PTHR11567:SF194">
    <property type="entry name" value="LYSOSOMAL ACID PHOSPHATASE"/>
    <property type="match status" value="1"/>
</dbReference>
<protein>
    <submittedName>
        <fullName evidence="4">Uncharacterized protein</fullName>
    </submittedName>
</protein>
<comment type="similarity">
    <text evidence="2">Belongs to the histidine acid phosphatase family.</text>
</comment>